<accession>A0AAD5JIS4</accession>
<reference evidence="1" key="1">
    <citation type="journal article" date="2022" name="Plant J.">
        <title>Strategies of tolerance reflected in two North American maple genomes.</title>
        <authorList>
            <person name="McEvoy S.L."/>
            <person name="Sezen U.U."/>
            <person name="Trouern-Trend A."/>
            <person name="McMahon S.M."/>
            <person name="Schaberg P.G."/>
            <person name="Yang J."/>
            <person name="Wegrzyn J.L."/>
            <person name="Swenson N.G."/>
        </authorList>
    </citation>
    <scope>NUCLEOTIDE SEQUENCE</scope>
    <source>
        <strain evidence="1">91603</strain>
    </source>
</reference>
<dbReference type="Proteomes" id="UP001064489">
    <property type="component" value="Chromosome 1"/>
</dbReference>
<gene>
    <name evidence="1" type="ORF">LWI28_004492</name>
</gene>
<sequence>MRTRGKHSPFILGSDEESVMKVSSITLLVPREEIDIQIADTYKHLVIPPAYSFDYEISTNNLSPISTESKYNQTVATSEDGIGGDQDAEKEIIDFESTNQMDDNSSNVPAARDQTATPSYSFREDIGGHLKMKSLYCFYDDNYKITGSKVDKVEDDDEEMLISDMVKKIKKNLKGN</sequence>
<evidence type="ECO:0000313" key="2">
    <source>
        <dbReference type="Proteomes" id="UP001064489"/>
    </source>
</evidence>
<evidence type="ECO:0000313" key="1">
    <source>
        <dbReference type="EMBL" id="KAI9194257.1"/>
    </source>
</evidence>
<comment type="caution">
    <text evidence="1">The sequence shown here is derived from an EMBL/GenBank/DDBJ whole genome shotgun (WGS) entry which is preliminary data.</text>
</comment>
<keyword evidence="2" id="KW-1185">Reference proteome</keyword>
<name>A0AAD5JIS4_ACENE</name>
<dbReference type="EMBL" id="JAJSOW010000003">
    <property type="protein sequence ID" value="KAI9194257.1"/>
    <property type="molecule type" value="Genomic_DNA"/>
</dbReference>
<reference evidence="1" key="2">
    <citation type="submission" date="2023-02" db="EMBL/GenBank/DDBJ databases">
        <authorList>
            <person name="Swenson N.G."/>
            <person name="Wegrzyn J.L."/>
            <person name="Mcevoy S.L."/>
        </authorList>
    </citation>
    <scope>NUCLEOTIDE SEQUENCE</scope>
    <source>
        <strain evidence="1">91603</strain>
        <tissue evidence="1">Leaf</tissue>
    </source>
</reference>
<protein>
    <submittedName>
        <fullName evidence="1">Uncharacterized protein</fullName>
    </submittedName>
</protein>
<organism evidence="1 2">
    <name type="scientific">Acer negundo</name>
    <name type="common">Box elder</name>
    <dbReference type="NCBI Taxonomy" id="4023"/>
    <lineage>
        <taxon>Eukaryota</taxon>
        <taxon>Viridiplantae</taxon>
        <taxon>Streptophyta</taxon>
        <taxon>Embryophyta</taxon>
        <taxon>Tracheophyta</taxon>
        <taxon>Spermatophyta</taxon>
        <taxon>Magnoliopsida</taxon>
        <taxon>eudicotyledons</taxon>
        <taxon>Gunneridae</taxon>
        <taxon>Pentapetalae</taxon>
        <taxon>rosids</taxon>
        <taxon>malvids</taxon>
        <taxon>Sapindales</taxon>
        <taxon>Sapindaceae</taxon>
        <taxon>Hippocastanoideae</taxon>
        <taxon>Acereae</taxon>
        <taxon>Acer</taxon>
    </lineage>
</organism>
<dbReference type="AlphaFoldDB" id="A0AAD5JIS4"/>
<proteinExistence type="predicted"/>